<dbReference type="Proteomes" id="UP000480185">
    <property type="component" value="Unassembled WGS sequence"/>
</dbReference>
<evidence type="ECO:0000256" key="2">
    <source>
        <dbReference type="ARBA" id="ARBA00022692"/>
    </source>
</evidence>
<dbReference type="Pfam" id="PF04138">
    <property type="entry name" value="GtrA_DPMS_TM"/>
    <property type="match status" value="1"/>
</dbReference>
<feature type="domain" description="GtrA/DPMS transmembrane" evidence="6">
    <location>
        <begin position="13"/>
        <end position="138"/>
    </location>
</feature>
<name>A0A6G1X244_9BACI</name>
<proteinExistence type="predicted"/>
<feature type="transmembrane region" description="Helical" evidence="5">
    <location>
        <begin position="37"/>
        <end position="56"/>
    </location>
</feature>
<dbReference type="EMBL" id="WJNH01000001">
    <property type="protein sequence ID" value="MRG85061.1"/>
    <property type="molecule type" value="Genomic_DNA"/>
</dbReference>
<comment type="caution">
    <text evidence="7">The sequence shown here is derived from an EMBL/GenBank/DDBJ whole genome shotgun (WGS) entry which is preliminary data.</text>
</comment>
<feature type="transmembrane region" description="Helical" evidence="5">
    <location>
        <begin position="7"/>
        <end position="31"/>
    </location>
</feature>
<evidence type="ECO:0000256" key="1">
    <source>
        <dbReference type="ARBA" id="ARBA00004141"/>
    </source>
</evidence>
<protein>
    <recommendedName>
        <fullName evidence="6">GtrA/DPMS transmembrane domain-containing protein</fullName>
    </recommendedName>
</protein>
<comment type="subcellular location">
    <subcellularLocation>
        <location evidence="1">Membrane</location>
        <topology evidence="1">Multi-pass membrane protein</topology>
    </subcellularLocation>
</comment>
<keyword evidence="3 5" id="KW-1133">Transmembrane helix</keyword>
<accession>A0A6G1X244</accession>
<evidence type="ECO:0000256" key="4">
    <source>
        <dbReference type="ARBA" id="ARBA00023136"/>
    </source>
</evidence>
<feature type="transmembrane region" description="Helical" evidence="5">
    <location>
        <begin position="115"/>
        <end position="134"/>
    </location>
</feature>
<dbReference type="GO" id="GO:0000271">
    <property type="term" value="P:polysaccharide biosynthetic process"/>
    <property type="evidence" value="ECO:0007669"/>
    <property type="project" value="InterPro"/>
</dbReference>
<evidence type="ECO:0000313" key="7">
    <source>
        <dbReference type="EMBL" id="MRG85061.1"/>
    </source>
</evidence>
<reference evidence="7 8" key="1">
    <citation type="submission" date="2019-11" db="EMBL/GenBank/DDBJ databases">
        <authorList>
            <person name="Li J."/>
        </authorList>
    </citation>
    <scope>NUCLEOTIDE SEQUENCE [LARGE SCALE GENOMIC DNA]</scope>
    <source>
        <strain evidence="7 8">J4</strain>
    </source>
</reference>
<evidence type="ECO:0000313" key="8">
    <source>
        <dbReference type="Proteomes" id="UP000480185"/>
    </source>
</evidence>
<evidence type="ECO:0000256" key="5">
    <source>
        <dbReference type="SAM" id="Phobius"/>
    </source>
</evidence>
<keyword evidence="4 5" id="KW-0472">Membrane</keyword>
<sequence>MSLFKKLLLFLSFVAVSGIGWLIDFVVYTILVEYVKLSVFVSNIASALPAITFVFLASTNKVFKSTNPRIRLIYKYFVYFGYQALLLLLISWLAQFIYDFIYHSMVLPQSISSNLALWVKVLITPITLLANYIVMKTLIEKL</sequence>
<feature type="transmembrane region" description="Helical" evidence="5">
    <location>
        <begin position="76"/>
        <end position="95"/>
    </location>
</feature>
<gene>
    <name evidence="7" type="ORF">GH754_01820</name>
</gene>
<evidence type="ECO:0000256" key="3">
    <source>
        <dbReference type="ARBA" id="ARBA00022989"/>
    </source>
</evidence>
<dbReference type="AlphaFoldDB" id="A0A6G1X244"/>
<keyword evidence="2 5" id="KW-0812">Transmembrane</keyword>
<dbReference type="InterPro" id="IPR007267">
    <property type="entry name" value="GtrA_DPMS_TM"/>
</dbReference>
<keyword evidence="8" id="KW-1185">Reference proteome</keyword>
<organism evidence="7 8">
    <name type="scientific">Salinibacillus xinjiangensis</name>
    <dbReference type="NCBI Taxonomy" id="1229268"/>
    <lineage>
        <taxon>Bacteria</taxon>
        <taxon>Bacillati</taxon>
        <taxon>Bacillota</taxon>
        <taxon>Bacilli</taxon>
        <taxon>Bacillales</taxon>
        <taxon>Bacillaceae</taxon>
        <taxon>Salinibacillus</taxon>
    </lineage>
</organism>
<dbReference type="GO" id="GO:0016020">
    <property type="term" value="C:membrane"/>
    <property type="evidence" value="ECO:0007669"/>
    <property type="project" value="UniProtKB-SubCell"/>
</dbReference>
<evidence type="ECO:0000259" key="6">
    <source>
        <dbReference type="Pfam" id="PF04138"/>
    </source>
</evidence>